<dbReference type="PROSITE" id="PS00798">
    <property type="entry name" value="ALDOKETO_REDUCTASE_1"/>
    <property type="match status" value="1"/>
</dbReference>
<dbReference type="EC" id="1.-.-.-" evidence="8"/>
<accession>B5Y6M8</accession>
<feature type="binding site" evidence="5">
    <location>
        <position position="111"/>
    </location>
    <ligand>
        <name>substrate</name>
    </ligand>
</feature>
<evidence type="ECO:0000313" key="8">
    <source>
        <dbReference type="EMBL" id="ACI17750.1"/>
    </source>
</evidence>
<protein>
    <submittedName>
        <fullName evidence="8">Oxidoreductase</fullName>
        <ecNumber evidence="8">1.-.-.-</ecNumber>
    </submittedName>
</protein>
<proteinExistence type="inferred from homology"/>
<evidence type="ECO:0000256" key="5">
    <source>
        <dbReference type="PIRSR" id="PIRSR000097-2"/>
    </source>
</evidence>
<dbReference type="PRINTS" id="PR00069">
    <property type="entry name" value="ALDKETRDTASE"/>
</dbReference>
<organism evidence="8 9">
    <name type="scientific">Coprothermobacter proteolyticus (strain ATCC 35245 / DSM 5265 / OCM 4 / BT)</name>
    <dbReference type="NCBI Taxonomy" id="309798"/>
    <lineage>
        <taxon>Bacteria</taxon>
        <taxon>Pseudomonadati</taxon>
        <taxon>Coprothermobacterota</taxon>
        <taxon>Coprothermobacteria</taxon>
        <taxon>Coprothermobacterales</taxon>
        <taxon>Coprothermobacteraceae</taxon>
        <taxon>Coprothermobacter</taxon>
    </lineage>
</organism>
<dbReference type="InterPro" id="IPR018170">
    <property type="entry name" value="Aldo/ket_reductase_CS"/>
</dbReference>
<dbReference type="FunFam" id="3.20.20.100:FF:000015">
    <property type="entry name" value="Oxidoreductase, aldo/keto reductase family"/>
    <property type="match status" value="1"/>
</dbReference>
<dbReference type="RefSeq" id="WP_012544402.1">
    <property type="nucleotide sequence ID" value="NC_011295.1"/>
</dbReference>
<dbReference type="Gene3D" id="3.20.20.100">
    <property type="entry name" value="NADP-dependent oxidoreductase domain"/>
    <property type="match status" value="1"/>
</dbReference>
<dbReference type="EMBL" id="CP001145">
    <property type="protein sequence ID" value="ACI17750.1"/>
    <property type="molecule type" value="Genomic_DNA"/>
</dbReference>
<dbReference type="HOGENOM" id="CLU_023205_0_1_9"/>
<evidence type="ECO:0000313" key="9">
    <source>
        <dbReference type="Proteomes" id="UP000001732"/>
    </source>
</evidence>
<dbReference type="PROSITE" id="PS00062">
    <property type="entry name" value="ALDOKETO_REDUCTASE_2"/>
    <property type="match status" value="1"/>
</dbReference>
<name>B5Y6M8_COPPD</name>
<dbReference type="KEGG" id="cpo:COPRO5265_0053"/>
<evidence type="ECO:0000256" key="3">
    <source>
        <dbReference type="ARBA" id="ARBA00023002"/>
    </source>
</evidence>
<dbReference type="STRING" id="309798.COPRO5265_0053"/>
<dbReference type="InterPro" id="IPR023210">
    <property type="entry name" value="NADP_OxRdtase_dom"/>
</dbReference>
<evidence type="ECO:0000256" key="6">
    <source>
        <dbReference type="PIRSR" id="PIRSR000097-3"/>
    </source>
</evidence>
<dbReference type="PANTHER" id="PTHR43827">
    <property type="entry name" value="2,5-DIKETO-D-GLUCONIC ACID REDUCTASE"/>
    <property type="match status" value="1"/>
</dbReference>
<dbReference type="PIRSF" id="PIRSF000097">
    <property type="entry name" value="AKR"/>
    <property type="match status" value="1"/>
</dbReference>
<evidence type="ECO:0000259" key="7">
    <source>
        <dbReference type="Pfam" id="PF00248"/>
    </source>
</evidence>
<evidence type="ECO:0000256" key="4">
    <source>
        <dbReference type="PIRSR" id="PIRSR000097-1"/>
    </source>
</evidence>
<dbReference type="SUPFAM" id="SSF51430">
    <property type="entry name" value="NAD(P)-linked oxidoreductase"/>
    <property type="match status" value="1"/>
</dbReference>
<reference evidence="9" key="1">
    <citation type="submission" date="2008-08" db="EMBL/GenBank/DDBJ databases">
        <title>The complete genome sequence of Coprothermobacter proteolyticus strain ATCC 5245 / DSM 5265 / BT.</title>
        <authorList>
            <person name="Dodson R.J."/>
            <person name="Durkin A.S."/>
            <person name="Wu M."/>
            <person name="Eisen J."/>
            <person name="Sutton G."/>
        </authorList>
    </citation>
    <scope>NUCLEOTIDE SEQUENCE [LARGE SCALE GENOMIC DNA]</scope>
    <source>
        <strain evidence="9">ATCC 35245 / DSM 5265 / OCM 4 / BT</strain>
    </source>
</reference>
<dbReference type="PROSITE" id="PS00063">
    <property type="entry name" value="ALDOKETO_REDUCTASE_3"/>
    <property type="match status" value="1"/>
</dbReference>
<dbReference type="PANTHER" id="PTHR43827:SF3">
    <property type="entry name" value="NADP-DEPENDENT OXIDOREDUCTASE DOMAIN-CONTAINING PROTEIN"/>
    <property type="match status" value="1"/>
</dbReference>
<feature type="domain" description="NADP-dependent oxidoreductase" evidence="7">
    <location>
        <begin position="18"/>
        <end position="268"/>
    </location>
</feature>
<dbReference type="eggNOG" id="COG0656">
    <property type="taxonomic scope" value="Bacteria"/>
</dbReference>
<dbReference type="Pfam" id="PF00248">
    <property type="entry name" value="Aldo_ket_red"/>
    <property type="match status" value="1"/>
</dbReference>
<keyword evidence="3 8" id="KW-0560">Oxidoreductase</keyword>
<keyword evidence="2" id="KW-0521">NADP</keyword>
<gene>
    <name evidence="8" type="ordered locus">COPRO5265_0053</name>
</gene>
<dbReference type="GO" id="GO:0016616">
    <property type="term" value="F:oxidoreductase activity, acting on the CH-OH group of donors, NAD or NADP as acceptor"/>
    <property type="evidence" value="ECO:0007669"/>
    <property type="project" value="UniProtKB-ARBA"/>
</dbReference>
<feature type="site" description="Lowers pKa of active site Tyr" evidence="6">
    <location>
        <position position="78"/>
    </location>
</feature>
<reference evidence="8 9" key="2">
    <citation type="journal article" date="2014" name="Genome Announc.">
        <title>Complete Genome Sequence of Coprothermobacter proteolyticus DSM 5265.</title>
        <authorList>
            <person name="Alexiev A."/>
            <person name="Coil D.A."/>
            <person name="Badger J.H."/>
            <person name="Enticknap J."/>
            <person name="Ward N."/>
            <person name="Robb F.T."/>
            <person name="Eisen J.A."/>
        </authorList>
    </citation>
    <scope>NUCLEOTIDE SEQUENCE [LARGE SCALE GENOMIC DNA]</scope>
    <source>
        <strain evidence="9">ATCC 35245 / DSM 5265 / OCM 4 / BT</strain>
    </source>
</reference>
<dbReference type="AlphaFoldDB" id="B5Y6M8"/>
<evidence type="ECO:0000256" key="1">
    <source>
        <dbReference type="ARBA" id="ARBA00007905"/>
    </source>
</evidence>
<keyword evidence="9" id="KW-1185">Reference proteome</keyword>
<dbReference type="OrthoDB" id="9804790at2"/>
<feature type="active site" description="Proton donor" evidence="4">
    <location>
        <position position="53"/>
    </location>
</feature>
<dbReference type="CDD" id="cd19071">
    <property type="entry name" value="AKR_AKR1-5-like"/>
    <property type="match status" value="1"/>
</dbReference>
<dbReference type="Proteomes" id="UP000001732">
    <property type="component" value="Chromosome"/>
</dbReference>
<sequence length="273" mass="31460">MSVLTETYVLHNGVKIPKIGFGTWQIPNGEVAYNSVSYALEVGYRHVDTAYVYGNEESVGKAIRESGIPRDQIFVTSKLPADVKTYDGTLDYFERTLRNLNMDYLDLYLIHWPWPWNEKGKDYKKENIEVWHAMEELYKSGRIRAIGVSNFDVEYLQVLMDNCSVKPMVNQIRFFIGNTQEEITQFCQQNGILVEAYSPLATGRLIENDTIKKIADKYNKTVAQICIRYVIQRNALPLPKSTTPSRIKENADVDFEISPEDMEYLNSLKDTVE</sequence>
<dbReference type="InterPro" id="IPR036812">
    <property type="entry name" value="NAD(P)_OxRdtase_dom_sf"/>
</dbReference>
<dbReference type="InterPro" id="IPR020471">
    <property type="entry name" value="AKR"/>
</dbReference>
<evidence type="ECO:0000256" key="2">
    <source>
        <dbReference type="ARBA" id="ARBA00022857"/>
    </source>
</evidence>
<comment type="similarity">
    <text evidence="1">Belongs to the aldo/keto reductase family.</text>
</comment>